<sequence>MEQTSKNVYIIVAVAVIITVIVVGNGVYFWQKSVFEKTTSDLEQQINNLQNQISKLEDEKLELAKLKTDLQLQIINQKKDMNALISPEFPLPPGYKPLSIISPKKGDNLCLGKLHNIEWSGSPGIQSVELMVRQAGATQLYILGSFPVSYNETGEESLKGLYPWKVGTTQGEYGGKLAKELTEGPAYEILVQAIEKSGGTTSRLVSDTSGIFAITNCDG</sequence>
<feature type="coiled-coil region" evidence="1">
    <location>
        <begin position="32"/>
        <end position="73"/>
    </location>
</feature>
<feature type="transmembrane region" description="Helical" evidence="2">
    <location>
        <begin position="7"/>
        <end position="30"/>
    </location>
</feature>
<name>A0A1G2L0V2_9BACT</name>
<comment type="caution">
    <text evidence="3">The sequence shown here is derived from an EMBL/GenBank/DDBJ whole genome shotgun (WGS) entry which is preliminary data.</text>
</comment>
<reference evidence="3 4" key="1">
    <citation type="journal article" date="2016" name="Nat. Commun.">
        <title>Thousands of microbial genomes shed light on interconnected biogeochemical processes in an aquifer system.</title>
        <authorList>
            <person name="Anantharaman K."/>
            <person name="Brown C.T."/>
            <person name="Hug L.A."/>
            <person name="Sharon I."/>
            <person name="Castelle C.J."/>
            <person name="Probst A.J."/>
            <person name="Thomas B.C."/>
            <person name="Singh A."/>
            <person name="Wilkins M.J."/>
            <person name="Karaoz U."/>
            <person name="Brodie E.L."/>
            <person name="Williams K.H."/>
            <person name="Hubbard S.S."/>
            <person name="Banfield J.F."/>
        </authorList>
    </citation>
    <scope>NUCLEOTIDE SEQUENCE [LARGE SCALE GENOMIC DNA]</scope>
</reference>
<organism evidence="3 4">
    <name type="scientific">Candidatus Sungbacteria bacterium RIFCSPLOWO2_01_FULL_47_10</name>
    <dbReference type="NCBI Taxonomy" id="1802276"/>
    <lineage>
        <taxon>Bacteria</taxon>
        <taxon>Candidatus Sungiibacteriota</taxon>
    </lineage>
</organism>
<evidence type="ECO:0000256" key="2">
    <source>
        <dbReference type="SAM" id="Phobius"/>
    </source>
</evidence>
<protein>
    <submittedName>
        <fullName evidence="3">Uncharacterized protein</fullName>
    </submittedName>
</protein>
<evidence type="ECO:0000313" key="3">
    <source>
        <dbReference type="EMBL" id="OHA04382.1"/>
    </source>
</evidence>
<keyword evidence="1" id="KW-0175">Coiled coil</keyword>
<proteinExistence type="predicted"/>
<keyword evidence="2" id="KW-1133">Transmembrane helix</keyword>
<accession>A0A1G2L0V2</accession>
<dbReference type="EMBL" id="MHQO01000081">
    <property type="protein sequence ID" value="OHA04382.1"/>
    <property type="molecule type" value="Genomic_DNA"/>
</dbReference>
<gene>
    <name evidence="3" type="ORF">A2934_04725</name>
</gene>
<dbReference type="AlphaFoldDB" id="A0A1G2L0V2"/>
<dbReference type="Proteomes" id="UP000177982">
    <property type="component" value="Unassembled WGS sequence"/>
</dbReference>
<evidence type="ECO:0000313" key="4">
    <source>
        <dbReference type="Proteomes" id="UP000177982"/>
    </source>
</evidence>
<evidence type="ECO:0000256" key="1">
    <source>
        <dbReference type="SAM" id="Coils"/>
    </source>
</evidence>
<keyword evidence="2" id="KW-0472">Membrane</keyword>
<keyword evidence="2" id="KW-0812">Transmembrane</keyword>